<name>A0ABY2AXM5_9FLAO</name>
<evidence type="ECO:0000313" key="1">
    <source>
        <dbReference type="EMBL" id="TCN56474.1"/>
    </source>
</evidence>
<dbReference type="RefSeq" id="WP_132036479.1">
    <property type="nucleotide sequence ID" value="NZ_JBDSHJ010000003.1"/>
</dbReference>
<dbReference type="Proteomes" id="UP000295270">
    <property type="component" value="Unassembled WGS sequence"/>
</dbReference>
<dbReference type="EMBL" id="SLWA01000005">
    <property type="protein sequence ID" value="TCN56474.1"/>
    <property type="molecule type" value="Genomic_DNA"/>
</dbReference>
<sequence length="59" mass="6696">MAMFEAFFKDVEGIEIIDTDSKKANEEQSPYNSEFVEMVFKSANSKKSVEVNPNDVCEV</sequence>
<proteinExistence type="predicted"/>
<keyword evidence="2" id="KW-1185">Reference proteome</keyword>
<comment type="caution">
    <text evidence="1">The sequence shown here is derived from an EMBL/GenBank/DDBJ whole genome shotgun (WGS) entry which is preliminary data.</text>
</comment>
<evidence type="ECO:0000313" key="2">
    <source>
        <dbReference type="Proteomes" id="UP000295270"/>
    </source>
</evidence>
<reference evidence="1 2" key="1">
    <citation type="journal article" date="2015" name="Stand. Genomic Sci.">
        <title>Genomic Encyclopedia of Bacterial and Archaeal Type Strains, Phase III: the genomes of soil and plant-associated and newly described type strains.</title>
        <authorList>
            <person name="Whitman W.B."/>
            <person name="Woyke T."/>
            <person name="Klenk H.P."/>
            <person name="Zhou Y."/>
            <person name="Lilburn T.G."/>
            <person name="Beck B.J."/>
            <person name="De Vos P."/>
            <person name="Vandamme P."/>
            <person name="Eisen J.A."/>
            <person name="Garrity G."/>
            <person name="Hugenholtz P."/>
            <person name="Kyrpides N.C."/>
        </authorList>
    </citation>
    <scope>NUCLEOTIDE SEQUENCE [LARGE SCALE GENOMIC DNA]</scope>
    <source>
        <strain evidence="1 2">P5626</strain>
    </source>
</reference>
<protein>
    <submittedName>
        <fullName evidence="1">Uncharacterized protein</fullName>
    </submittedName>
</protein>
<organism evidence="1 2">
    <name type="scientific">Flavobacterium circumlabens</name>
    <dbReference type="NCBI Taxonomy" id="2133765"/>
    <lineage>
        <taxon>Bacteria</taxon>
        <taxon>Pseudomonadati</taxon>
        <taxon>Bacteroidota</taxon>
        <taxon>Flavobacteriia</taxon>
        <taxon>Flavobacteriales</taxon>
        <taxon>Flavobacteriaceae</taxon>
        <taxon>Flavobacterium</taxon>
    </lineage>
</organism>
<gene>
    <name evidence="1" type="ORF">EV142_105252</name>
</gene>
<accession>A0ABY2AXM5</accession>